<evidence type="ECO:0008006" key="4">
    <source>
        <dbReference type="Google" id="ProtNLM"/>
    </source>
</evidence>
<dbReference type="STRING" id="1798325.A2834_04050"/>
<protein>
    <recommendedName>
        <fullName evidence="4">ROK family protein</fullName>
    </recommendedName>
</protein>
<dbReference type="Pfam" id="PF00480">
    <property type="entry name" value="ROK"/>
    <property type="match status" value="1"/>
</dbReference>
<evidence type="ECO:0000313" key="3">
    <source>
        <dbReference type="Proteomes" id="UP000179251"/>
    </source>
</evidence>
<accession>A0A1F5VIM7</accession>
<gene>
    <name evidence="2" type="ORF">A2834_04050</name>
</gene>
<comment type="similarity">
    <text evidence="1">Belongs to the ROK (NagC/XylR) family.</text>
</comment>
<dbReference type="InterPro" id="IPR000600">
    <property type="entry name" value="ROK"/>
</dbReference>
<name>A0A1F5VIM7_9BACT</name>
<dbReference type="CDD" id="cd23763">
    <property type="entry name" value="ASKHA_ATPase_ROK"/>
    <property type="match status" value="1"/>
</dbReference>
<evidence type="ECO:0000256" key="1">
    <source>
        <dbReference type="ARBA" id="ARBA00006479"/>
    </source>
</evidence>
<dbReference type="AlphaFoldDB" id="A0A1F5VIM7"/>
<dbReference type="Gene3D" id="3.30.420.40">
    <property type="match status" value="3"/>
</dbReference>
<dbReference type="InterPro" id="IPR043129">
    <property type="entry name" value="ATPase_NBD"/>
</dbReference>
<dbReference type="EMBL" id="MFHD01000005">
    <property type="protein sequence ID" value="OGF63276.1"/>
    <property type="molecule type" value="Genomic_DNA"/>
</dbReference>
<dbReference type="PANTHER" id="PTHR18964:SF149">
    <property type="entry name" value="BIFUNCTIONAL UDP-N-ACETYLGLUCOSAMINE 2-EPIMERASE_N-ACETYLMANNOSAMINE KINASE"/>
    <property type="match status" value="1"/>
</dbReference>
<proteinExistence type="inferred from homology"/>
<comment type="caution">
    <text evidence="2">The sequence shown here is derived from an EMBL/GenBank/DDBJ whole genome shotgun (WGS) entry which is preliminary data.</text>
</comment>
<dbReference type="PANTHER" id="PTHR18964">
    <property type="entry name" value="ROK (REPRESSOR, ORF, KINASE) FAMILY"/>
    <property type="match status" value="1"/>
</dbReference>
<dbReference type="Proteomes" id="UP000179251">
    <property type="component" value="Unassembled WGS sequence"/>
</dbReference>
<dbReference type="SUPFAM" id="SSF53067">
    <property type="entry name" value="Actin-like ATPase domain"/>
    <property type="match status" value="1"/>
</dbReference>
<sequence length="183" mass="20349">MVAFKIVLKKLLGNSVAKLGIAVPGRISESTFVSATNLPYIQNFNFAKFFAGAKVKIDHDARCFARAEYVSKRTTLFLMLGTGVGRAVGRNGKILRVKKLEYPERWEREYKKIRDSKNDQRLAAFLGLKLKKIISFYKPKTIAVGGGVATRKGFLKKLQKALRLPVKKSKFGKNSVAIGAAIK</sequence>
<organism evidence="2 3">
    <name type="scientific">Candidatus Giovannonibacteria bacterium RIFCSPHIGHO2_01_FULL_45_23</name>
    <dbReference type="NCBI Taxonomy" id="1798325"/>
    <lineage>
        <taxon>Bacteria</taxon>
        <taxon>Candidatus Giovannoniibacteriota</taxon>
    </lineage>
</organism>
<reference evidence="2 3" key="1">
    <citation type="journal article" date="2016" name="Nat. Commun.">
        <title>Thousands of microbial genomes shed light on interconnected biogeochemical processes in an aquifer system.</title>
        <authorList>
            <person name="Anantharaman K."/>
            <person name="Brown C.T."/>
            <person name="Hug L.A."/>
            <person name="Sharon I."/>
            <person name="Castelle C.J."/>
            <person name="Probst A.J."/>
            <person name="Thomas B.C."/>
            <person name="Singh A."/>
            <person name="Wilkins M.J."/>
            <person name="Karaoz U."/>
            <person name="Brodie E.L."/>
            <person name="Williams K.H."/>
            <person name="Hubbard S.S."/>
            <person name="Banfield J.F."/>
        </authorList>
    </citation>
    <scope>NUCLEOTIDE SEQUENCE [LARGE SCALE GENOMIC DNA]</scope>
</reference>
<evidence type="ECO:0000313" key="2">
    <source>
        <dbReference type="EMBL" id="OGF63276.1"/>
    </source>
</evidence>